<name>A0A5C0SB64_CRATE</name>
<proteinExistence type="predicted"/>
<dbReference type="InterPro" id="IPR007809">
    <property type="entry name" value="FlgN-like"/>
</dbReference>
<dbReference type="OrthoDB" id="1953905at2"/>
<dbReference type="AlphaFoldDB" id="A0A5C0SB64"/>
<evidence type="ECO:0000313" key="2">
    <source>
        <dbReference type="EMBL" id="QEK11330.1"/>
    </source>
</evidence>
<dbReference type="KEGG" id="crs:FQB35_02505"/>
<dbReference type="SUPFAM" id="SSF140566">
    <property type="entry name" value="FlgN-like"/>
    <property type="match status" value="1"/>
</dbReference>
<dbReference type="InterPro" id="IPR036679">
    <property type="entry name" value="FlgN-like_sf"/>
</dbReference>
<protein>
    <submittedName>
        <fullName evidence="2">Flagellar protein FlgN</fullName>
    </submittedName>
</protein>
<dbReference type="Proteomes" id="UP000324646">
    <property type="component" value="Chromosome"/>
</dbReference>
<keyword evidence="2" id="KW-0282">Flagellum</keyword>
<organism evidence="2 3">
    <name type="scientific">Crassaminicella thermophila</name>
    <dbReference type="NCBI Taxonomy" id="2599308"/>
    <lineage>
        <taxon>Bacteria</taxon>
        <taxon>Bacillati</taxon>
        <taxon>Bacillota</taxon>
        <taxon>Clostridia</taxon>
        <taxon>Eubacteriales</taxon>
        <taxon>Clostridiaceae</taxon>
        <taxon>Crassaminicella</taxon>
    </lineage>
</organism>
<dbReference type="EMBL" id="CP042243">
    <property type="protein sequence ID" value="QEK11330.1"/>
    <property type="molecule type" value="Genomic_DNA"/>
</dbReference>
<keyword evidence="3" id="KW-1185">Reference proteome</keyword>
<dbReference type="GO" id="GO:0044780">
    <property type="term" value="P:bacterial-type flagellum assembly"/>
    <property type="evidence" value="ECO:0007669"/>
    <property type="project" value="InterPro"/>
</dbReference>
<evidence type="ECO:0000256" key="1">
    <source>
        <dbReference type="ARBA" id="ARBA00022795"/>
    </source>
</evidence>
<gene>
    <name evidence="2" type="ORF">FQB35_02505</name>
</gene>
<keyword evidence="2" id="KW-0969">Cilium</keyword>
<dbReference type="RefSeq" id="WP_148808403.1">
    <property type="nucleotide sequence ID" value="NZ_CP042243.1"/>
</dbReference>
<keyword evidence="2" id="KW-0966">Cell projection</keyword>
<keyword evidence="1" id="KW-1005">Bacterial flagellum biogenesis</keyword>
<dbReference type="Pfam" id="PF05130">
    <property type="entry name" value="FlgN"/>
    <property type="match status" value="1"/>
</dbReference>
<reference evidence="2 3" key="1">
    <citation type="submission" date="2019-07" db="EMBL/GenBank/DDBJ databases">
        <title>Complete genome of Crassaminicella thermophila SY095.</title>
        <authorList>
            <person name="Li X."/>
        </authorList>
    </citation>
    <scope>NUCLEOTIDE SEQUENCE [LARGE SCALE GENOMIC DNA]</scope>
    <source>
        <strain evidence="2 3">SY095</strain>
    </source>
</reference>
<evidence type="ECO:0000313" key="3">
    <source>
        <dbReference type="Proteomes" id="UP000324646"/>
    </source>
</evidence>
<sequence>MNIKDTIDLLIDISKKKETALKKILNLTIMQEGLIKNNDLEKLGDLLKKKQYLIEKINQMDIDFLSNYGRLKKSLGITSIENVNVEEYPSLKELKLHIQNIMKSLRQIDEIDKRNTKNLQIDFDKVKEELKKIKAKKQSSKIAASYMKKYASVQGVFIDKK</sequence>
<accession>A0A5C0SB64</accession>